<proteinExistence type="predicted"/>
<name>A0ABP1PM02_9HEXA</name>
<evidence type="ECO:0000256" key="8">
    <source>
        <dbReference type="PROSITE-ProRule" id="PRU00042"/>
    </source>
</evidence>
<evidence type="ECO:0000256" key="6">
    <source>
        <dbReference type="ARBA" id="ARBA00023125"/>
    </source>
</evidence>
<dbReference type="EMBL" id="CAXLJM020000003">
    <property type="protein sequence ID" value="CAL8068985.1"/>
    <property type="molecule type" value="Genomic_DNA"/>
</dbReference>
<feature type="region of interest" description="Disordered" evidence="9">
    <location>
        <begin position="140"/>
        <end position="200"/>
    </location>
</feature>
<dbReference type="InterPro" id="IPR050331">
    <property type="entry name" value="Zinc_finger"/>
</dbReference>
<dbReference type="PANTHER" id="PTHR16515">
    <property type="entry name" value="PR DOMAIN ZINC FINGER PROTEIN"/>
    <property type="match status" value="1"/>
</dbReference>
<evidence type="ECO:0000259" key="10">
    <source>
        <dbReference type="PROSITE" id="PS50157"/>
    </source>
</evidence>
<protein>
    <recommendedName>
        <fullName evidence="10">C2H2-type domain-containing protein</fullName>
    </recommendedName>
</protein>
<keyword evidence="5" id="KW-0862">Zinc</keyword>
<accession>A0ABP1PM02</accession>
<dbReference type="PROSITE" id="PS00028">
    <property type="entry name" value="ZINC_FINGER_C2H2_1"/>
    <property type="match status" value="2"/>
</dbReference>
<keyword evidence="4 8" id="KW-0863">Zinc-finger</keyword>
<feature type="domain" description="C2H2-type" evidence="10">
    <location>
        <begin position="72"/>
        <end position="99"/>
    </location>
</feature>
<evidence type="ECO:0000313" key="12">
    <source>
        <dbReference type="Proteomes" id="UP001642540"/>
    </source>
</evidence>
<evidence type="ECO:0000256" key="5">
    <source>
        <dbReference type="ARBA" id="ARBA00022833"/>
    </source>
</evidence>
<evidence type="ECO:0000256" key="3">
    <source>
        <dbReference type="ARBA" id="ARBA00022737"/>
    </source>
</evidence>
<keyword evidence="3" id="KW-0677">Repeat</keyword>
<dbReference type="Gene3D" id="3.30.160.60">
    <property type="entry name" value="Classic Zinc Finger"/>
    <property type="match status" value="2"/>
</dbReference>
<reference evidence="11 12" key="1">
    <citation type="submission" date="2024-08" db="EMBL/GenBank/DDBJ databases">
        <authorList>
            <person name="Cucini C."/>
            <person name="Frati F."/>
        </authorList>
    </citation>
    <scope>NUCLEOTIDE SEQUENCE [LARGE SCALE GENOMIC DNA]</scope>
</reference>
<evidence type="ECO:0000256" key="4">
    <source>
        <dbReference type="ARBA" id="ARBA00022771"/>
    </source>
</evidence>
<keyword evidence="12" id="KW-1185">Reference proteome</keyword>
<dbReference type="InterPro" id="IPR013087">
    <property type="entry name" value="Znf_C2H2_type"/>
</dbReference>
<dbReference type="SMART" id="SM00355">
    <property type="entry name" value="ZnF_C2H2"/>
    <property type="match status" value="4"/>
</dbReference>
<keyword evidence="6" id="KW-0238">DNA-binding</keyword>
<dbReference type="InterPro" id="IPR036236">
    <property type="entry name" value="Znf_C2H2_sf"/>
</dbReference>
<organism evidence="11 12">
    <name type="scientific">Orchesella dallaii</name>
    <dbReference type="NCBI Taxonomy" id="48710"/>
    <lineage>
        <taxon>Eukaryota</taxon>
        <taxon>Metazoa</taxon>
        <taxon>Ecdysozoa</taxon>
        <taxon>Arthropoda</taxon>
        <taxon>Hexapoda</taxon>
        <taxon>Collembola</taxon>
        <taxon>Entomobryomorpha</taxon>
        <taxon>Entomobryoidea</taxon>
        <taxon>Orchesellidae</taxon>
        <taxon>Orchesellinae</taxon>
        <taxon>Orchesella</taxon>
    </lineage>
</organism>
<comment type="subcellular location">
    <subcellularLocation>
        <location evidence="1">Nucleus</location>
    </subcellularLocation>
</comment>
<comment type="caution">
    <text evidence="11">The sequence shown here is derived from an EMBL/GenBank/DDBJ whole genome shotgun (WGS) entry which is preliminary data.</text>
</comment>
<dbReference type="Proteomes" id="UP001642540">
    <property type="component" value="Unassembled WGS sequence"/>
</dbReference>
<feature type="domain" description="C2H2-type" evidence="10">
    <location>
        <begin position="35"/>
        <end position="63"/>
    </location>
</feature>
<dbReference type="SUPFAM" id="SSF57667">
    <property type="entry name" value="beta-beta-alpha zinc fingers"/>
    <property type="match status" value="2"/>
</dbReference>
<evidence type="ECO:0000256" key="7">
    <source>
        <dbReference type="ARBA" id="ARBA00023242"/>
    </source>
</evidence>
<keyword evidence="2" id="KW-0479">Metal-binding</keyword>
<evidence type="ECO:0000313" key="11">
    <source>
        <dbReference type="EMBL" id="CAL8068985.1"/>
    </source>
</evidence>
<evidence type="ECO:0000256" key="9">
    <source>
        <dbReference type="SAM" id="MobiDB-lite"/>
    </source>
</evidence>
<evidence type="ECO:0000256" key="2">
    <source>
        <dbReference type="ARBA" id="ARBA00022723"/>
    </source>
</evidence>
<evidence type="ECO:0000256" key="1">
    <source>
        <dbReference type="ARBA" id="ARBA00004123"/>
    </source>
</evidence>
<dbReference type="PROSITE" id="PS50157">
    <property type="entry name" value="ZINC_FINGER_C2H2_2"/>
    <property type="match status" value="3"/>
</dbReference>
<gene>
    <name evidence="11" type="ORF">ODALV1_LOCUS557</name>
</gene>
<dbReference type="PANTHER" id="PTHR16515:SF49">
    <property type="entry name" value="GASTRULA ZINC FINGER PROTEIN XLCGF49.1-LIKE-RELATED"/>
    <property type="match status" value="1"/>
</dbReference>
<keyword evidence="7" id="KW-0539">Nucleus</keyword>
<feature type="domain" description="C2H2-type" evidence="10">
    <location>
        <begin position="100"/>
        <end position="125"/>
    </location>
</feature>
<sequence>MTEESTKIKCIFCSDLVQRIHLSDHIRGHTREKPYLCKDCNSTFASKGSLYQHSERMHNSDSKDMSLPKPTLKCVYCGCEFRNEYYLSWHRRQRIGNHPYACRYCCASFVDEVKLRRHHYSIHKGRILFVRCPDVRVGGNTLPDSDSDAESIEAPTPTKEVDKQPGLQSTSRRMENNEFSPSAEARTPTEVDKQSELQSTSSRMDYNEFLSGRTRIRKPSAVNTFNFSRELFPRRRLNLESTPEPTASPLAGVLNTNVNTDDDIQKMKEDNDYEAEMDVEDIAALNIKMMKDEGHEAEEGAAGNLKKQYCNNKVEDFEDSFVLSVWRTSKKANYLNKLYGQSPMSDKALSYMLNFLRGDTDTSQLSVNELLSLVTQSAVKLVGLFPAALMIIDFAVNKDIQCLVTLYEECSKLDVKLQRIVKTIITLFVQRQFVDGSTELNKLSELPQDLFRVDLMMELRYLRESNTTSELLQSISTPNERKTFSAIMEMLEELVDEDMKNEGRNLQLADTSYSWNERGFIWTRNIRKYVNGILDNDHQPFFNVALRKEMEIERRRGMSENFIFLANTRHNDVTDVFTPLYVHRQAVAILAKDGLCRQVIRRFGEPPGKEEVEAFVIASDEEVDTFLSLLYDSFKPSKYKGKITLAVFQLACKIKVRDNWYFMFRDSNFLDLTDDRNRQSILDILLLMKKYPELDNLARNFTLLFSGEKATKCLNDMHPTLVKSFLDMTTLRVDELLVYKIMMQWSHFEARKPCEDEMKATYDPDVDVEFKRVRSALRLTELTRHFGSICRQDGYITWEDAELAHKFNINKMSAEDVWFSVKPRERPE</sequence>